<organism evidence="3 4">
    <name type="scientific">Alicyclobacillus ferrooxydans</name>
    <dbReference type="NCBI Taxonomy" id="471514"/>
    <lineage>
        <taxon>Bacteria</taxon>
        <taxon>Bacillati</taxon>
        <taxon>Bacillota</taxon>
        <taxon>Bacilli</taxon>
        <taxon>Bacillales</taxon>
        <taxon>Alicyclobacillaceae</taxon>
        <taxon>Alicyclobacillus</taxon>
    </lineage>
</organism>
<name>A0A0P9EYP0_9BACL</name>
<reference evidence="3 4" key="1">
    <citation type="submission" date="2015-09" db="EMBL/GenBank/DDBJ databases">
        <title>Draft genome sequence of Alicyclobacillus ferrooxydans DSM 22381.</title>
        <authorList>
            <person name="Hemp J."/>
        </authorList>
    </citation>
    <scope>NUCLEOTIDE SEQUENCE [LARGE SCALE GENOMIC DNA]</scope>
    <source>
        <strain evidence="3 4">TC-34</strain>
    </source>
</reference>
<dbReference type="RefSeq" id="WP_083486077.1">
    <property type="nucleotide sequence ID" value="NZ_LJCO01000038.1"/>
</dbReference>
<evidence type="ECO:0000313" key="4">
    <source>
        <dbReference type="Proteomes" id="UP000050482"/>
    </source>
</evidence>
<proteinExistence type="predicted"/>
<evidence type="ECO:0000259" key="2">
    <source>
        <dbReference type="Pfam" id="PF22747"/>
    </source>
</evidence>
<protein>
    <recommendedName>
        <fullName evidence="5">DUF2089 domain-containing protein</fullName>
    </recommendedName>
</protein>
<feature type="domain" description="DUF2089" evidence="2">
    <location>
        <begin position="9"/>
        <end position="38"/>
    </location>
</feature>
<comment type="caution">
    <text evidence="3">The sequence shown here is derived from an EMBL/GenBank/DDBJ whole genome shotgun (WGS) entry which is preliminary data.</text>
</comment>
<dbReference type="AlphaFoldDB" id="A0A0P9EYP0"/>
<dbReference type="Proteomes" id="UP000050482">
    <property type="component" value="Unassembled WGS sequence"/>
</dbReference>
<dbReference type="STRING" id="471514.AN477_08105"/>
<dbReference type="PATRIC" id="fig|471514.4.peg.1920"/>
<evidence type="ECO:0000313" key="3">
    <source>
        <dbReference type="EMBL" id="KPV44250.1"/>
    </source>
</evidence>
<dbReference type="InterPro" id="IPR042070">
    <property type="entry name" value="PucR_C-HTH_sf"/>
</dbReference>
<feature type="domain" description="DUF2089" evidence="1">
    <location>
        <begin position="42"/>
        <end position="87"/>
    </location>
</feature>
<dbReference type="OrthoDB" id="9797643at2"/>
<evidence type="ECO:0008006" key="5">
    <source>
        <dbReference type="Google" id="ProtNLM"/>
    </source>
</evidence>
<dbReference type="InterPro" id="IPR053957">
    <property type="entry name" value="DUF2089_Zn_ribbon"/>
</dbReference>
<sequence length="136" mass="15128">MPYPVPTKCPACASQMVITELACPECQTKVQGVFEGSALQRLTSDQLQFVETFLRCRGNIKEVERDLKISYPTVRSRLDQVIQSLGYSVSDDESQLETDPAEDVLEALDTGSLTFEEALERLQNGPNTKKGRNANE</sequence>
<accession>A0A0P9EYP0</accession>
<dbReference type="Pfam" id="PF09862">
    <property type="entry name" value="DUF2089"/>
    <property type="match status" value="1"/>
</dbReference>
<evidence type="ECO:0000259" key="1">
    <source>
        <dbReference type="Pfam" id="PF09862"/>
    </source>
</evidence>
<dbReference type="InterPro" id="IPR018658">
    <property type="entry name" value="DUF2089"/>
</dbReference>
<dbReference type="Gene3D" id="1.10.10.2840">
    <property type="entry name" value="PucR C-terminal helix-turn-helix domain"/>
    <property type="match status" value="1"/>
</dbReference>
<dbReference type="Pfam" id="PF22747">
    <property type="entry name" value="Zn_ribbon_DUF2089"/>
    <property type="match status" value="1"/>
</dbReference>
<gene>
    <name evidence="3" type="ORF">AN477_08105</name>
</gene>
<dbReference type="EMBL" id="LJCO01000038">
    <property type="protein sequence ID" value="KPV44250.1"/>
    <property type="molecule type" value="Genomic_DNA"/>
</dbReference>
<keyword evidence="4" id="KW-1185">Reference proteome</keyword>